<dbReference type="Pfam" id="PF00037">
    <property type="entry name" value="Fer4"/>
    <property type="match status" value="1"/>
</dbReference>
<reference evidence="5 6" key="1">
    <citation type="submission" date="2019-11" db="EMBL/GenBank/DDBJ databases">
        <authorList>
            <person name="Im W.T."/>
        </authorList>
    </citation>
    <scope>NUCLEOTIDE SEQUENCE [LARGE SCALE GENOMIC DNA]</scope>
    <source>
        <strain evidence="5 6">SB-02</strain>
    </source>
</reference>
<dbReference type="PANTHER" id="PTHR42783">
    <property type="entry name" value="GLUTAMATE SYNTHASE [NADPH] SMALL CHAIN"/>
    <property type="match status" value="1"/>
</dbReference>
<keyword evidence="2" id="KW-0408">Iron</keyword>
<dbReference type="PANTHER" id="PTHR42783:SF3">
    <property type="entry name" value="GLUTAMATE SYNTHASE [NADPH] SMALL CHAIN-RELATED"/>
    <property type="match status" value="1"/>
</dbReference>
<dbReference type="PRINTS" id="PR00469">
    <property type="entry name" value="PNDRDTASEII"/>
</dbReference>
<dbReference type="Proteomes" id="UP000426027">
    <property type="component" value="Chromosome"/>
</dbReference>
<dbReference type="InterPro" id="IPR017900">
    <property type="entry name" value="4Fe4S_Fe_S_CS"/>
</dbReference>
<dbReference type="InterPro" id="IPR009051">
    <property type="entry name" value="Helical_ferredxn"/>
</dbReference>
<dbReference type="Pfam" id="PF14691">
    <property type="entry name" value="Fer4_20"/>
    <property type="match status" value="1"/>
</dbReference>
<dbReference type="PROSITE" id="PS51379">
    <property type="entry name" value="4FE4S_FER_2"/>
    <property type="match status" value="1"/>
</dbReference>
<protein>
    <submittedName>
        <fullName evidence="5">NAD(P)-binding protein</fullName>
    </submittedName>
</protein>
<keyword evidence="3" id="KW-0411">Iron-sulfur</keyword>
<dbReference type="Gene3D" id="1.10.1060.10">
    <property type="entry name" value="Alpha-helical ferredoxin"/>
    <property type="match status" value="1"/>
</dbReference>
<dbReference type="RefSeq" id="WP_157479679.1">
    <property type="nucleotide sequence ID" value="NZ_CP046566.1"/>
</dbReference>
<dbReference type="InterPro" id="IPR017896">
    <property type="entry name" value="4Fe4S_Fe-S-bd"/>
</dbReference>
<dbReference type="SUPFAM" id="SSF46548">
    <property type="entry name" value="alpha-helical ferredoxin"/>
    <property type="match status" value="2"/>
</dbReference>
<evidence type="ECO:0000259" key="4">
    <source>
        <dbReference type="PROSITE" id="PS51379"/>
    </source>
</evidence>
<dbReference type="GO" id="GO:0046872">
    <property type="term" value="F:metal ion binding"/>
    <property type="evidence" value="ECO:0007669"/>
    <property type="project" value="UniProtKB-KW"/>
</dbReference>
<organism evidence="5 6">
    <name type="scientific">Phnomibacter ginsenosidimutans</name>
    <dbReference type="NCBI Taxonomy" id="2676868"/>
    <lineage>
        <taxon>Bacteria</taxon>
        <taxon>Pseudomonadati</taxon>
        <taxon>Bacteroidota</taxon>
        <taxon>Chitinophagia</taxon>
        <taxon>Chitinophagales</taxon>
        <taxon>Chitinophagaceae</taxon>
        <taxon>Phnomibacter</taxon>
    </lineage>
</organism>
<proteinExistence type="predicted"/>
<keyword evidence="6" id="KW-1185">Reference proteome</keyword>
<evidence type="ECO:0000313" key="6">
    <source>
        <dbReference type="Proteomes" id="UP000426027"/>
    </source>
</evidence>
<name>A0A6I6G9L1_9BACT</name>
<keyword evidence="1" id="KW-0479">Metal-binding</keyword>
<evidence type="ECO:0000313" key="5">
    <source>
        <dbReference type="EMBL" id="QGW29327.1"/>
    </source>
</evidence>
<dbReference type="GO" id="GO:0051536">
    <property type="term" value="F:iron-sulfur cluster binding"/>
    <property type="evidence" value="ECO:0007669"/>
    <property type="project" value="UniProtKB-KW"/>
</dbReference>
<dbReference type="Gene3D" id="3.30.70.20">
    <property type="match status" value="1"/>
</dbReference>
<dbReference type="InterPro" id="IPR036188">
    <property type="entry name" value="FAD/NAD-bd_sf"/>
</dbReference>
<accession>A0A6I6G9L1</accession>
<evidence type="ECO:0000256" key="1">
    <source>
        <dbReference type="ARBA" id="ARBA00022723"/>
    </source>
</evidence>
<dbReference type="NCBIfam" id="NF009410">
    <property type="entry name" value="PRK12771.1"/>
    <property type="match status" value="1"/>
</dbReference>
<dbReference type="Pfam" id="PF07992">
    <property type="entry name" value="Pyr_redox_2"/>
    <property type="match status" value="1"/>
</dbReference>
<evidence type="ECO:0000256" key="2">
    <source>
        <dbReference type="ARBA" id="ARBA00023004"/>
    </source>
</evidence>
<dbReference type="GO" id="GO:0016491">
    <property type="term" value="F:oxidoreductase activity"/>
    <property type="evidence" value="ECO:0007669"/>
    <property type="project" value="InterPro"/>
</dbReference>
<feature type="domain" description="4Fe-4S ferredoxin-type" evidence="4">
    <location>
        <begin position="513"/>
        <end position="542"/>
    </location>
</feature>
<dbReference type="SUPFAM" id="SSF51971">
    <property type="entry name" value="Nucleotide-binding domain"/>
    <property type="match status" value="1"/>
</dbReference>
<dbReference type="PROSITE" id="PS00198">
    <property type="entry name" value="4FE4S_FER_1"/>
    <property type="match status" value="1"/>
</dbReference>
<dbReference type="InterPro" id="IPR028261">
    <property type="entry name" value="DPD_II"/>
</dbReference>
<evidence type="ECO:0000256" key="3">
    <source>
        <dbReference type="ARBA" id="ARBA00023014"/>
    </source>
</evidence>
<dbReference type="AlphaFoldDB" id="A0A6I6G9L1"/>
<dbReference type="InterPro" id="IPR023753">
    <property type="entry name" value="FAD/NAD-binding_dom"/>
</dbReference>
<sequence length="547" mass="59371">MAISYNDITKPVDLLQHASGTGHLRSQRPVYMDFMPPCNSACPAGENIQAWLSFAQAGDFETAFQKILEDNPFPGIMGRICVKPCETGCNRNHVDETINIHAVERYIADEALAHKWPVKFATPVASGKKIMVVGAGPSGLTAAYHLVRLGHQVEVFEASSAAGGLMEMGIPEYRLPREILNAEIQRILDMGVKLHLNHKVTDPEAEKTAGGFDAVYLSIGAHLGKAIGYTGKPSIPVIQAVDFLRMFKANDVPEPGSKVVIYGGSKMAMYLSRVARRLGLVPVILYPGDRKMMPAYDFEADDAIAEGVAIDFLRNIKSIEGNQITVEVMEMQKGKPVATGEELVLEADAIILAMGQEVDSSLYASLEGVQCKPDGGIVINGERMAGYAGVFAGGDMLPGEQRSATIAIGNGKKAAKFMDAYLRGLTYEKPAKPLTAGYKRLHMWMKTDAPQKEQEKLAPQIAVRSFDEVIAGISKAEALYEAKRCLSCGNCFECDGCFGACPEEAIIKLGKGNRYQFNYDACTGCGICYEQCPCHAIEMIPEPVNNK</sequence>
<dbReference type="Gene3D" id="3.50.50.60">
    <property type="entry name" value="FAD/NAD(P)-binding domain"/>
    <property type="match status" value="2"/>
</dbReference>
<dbReference type="KEGG" id="fls:GLV81_15460"/>
<dbReference type="EMBL" id="CP046566">
    <property type="protein sequence ID" value="QGW29327.1"/>
    <property type="molecule type" value="Genomic_DNA"/>
</dbReference>
<dbReference type="PRINTS" id="PR00368">
    <property type="entry name" value="FADPNR"/>
</dbReference>
<gene>
    <name evidence="5" type="ORF">GLV81_15460</name>
</gene>